<dbReference type="GO" id="GO:0000287">
    <property type="term" value="F:magnesium ion binding"/>
    <property type="evidence" value="ECO:0007669"/>
    <property type="project" value="UniProtKB-ARBA"/>
</dbReference>
<reference evidence="5 6" key="1">
    <citation type="submission" date="2019-09" db="EMBL/GenBank/DDBJ databases">
        <title>Goodfellowia gen. nov., a new genus of the Pseudonocardineae related to Actinoalloteichus, containing Goodfellowia coeruleoviolacea gen. nov., comb. nov. gen. nov., comb. nov.</title>
        <authorList>
            <person name="Labeda D."/>
        </authorList>
    </citation>
    <scope>NUCLEOTIDE SEQUENCE [LARGE SCALE GENOMIC DNA]</scope>
    <source>
        <strain evidence="5 6">AN110305</strain>
    </source>
</reference>
<dbReference type="NCBIfam" id="NF009588">
    <property type="entry name" value="PRK13029.1"/>
    <property type="match status" value="1"/>
</dbReference>
<dbReference type="AlphaFoldDB" id="A0A5B2X4H6"/>
<dbReference type="RefSeq" id="WP_149852134.1">
    <property type="nucleotide sequence ID" value="NZ_VUOB01000042.1"/>
</dbReference>
<keyword evidence="6" id="KW-1185">Reference proteome</keyword>
<feature type="domain" description="Thiamine pyrophosphate enzyme TPP-binding" evidence="3">
    <location>
        <begin position="465"/>
        <end position="553"/>
    </location>
</feature>
<sequence length="1185" mass="126469">MTHDAATGSPVGAEALLDGYVPGDVLRRTSGLGAMTGVQALGRLLFDQHRADQRRGWHTAGLVSGYRGSPLAGLDLVLERHADLLAEHDIRFIPGVNEELGATVVYGSQLAPQLPGPRFDGVFGLWYGKAPGVDRSVDAFKHGTWMGTTPRGGVLVAAGDDPASKSSSLPSNSTMALAESYMPVLAPVDVADVLRLGRFGFEMSRFSGAWVGFTVVTNVGDAYEVIDLGVEQDFVVPEFEWNGAPWQPTFKQGVTIPEAIALEREVLDGRLAAATAFASANGLDRIEGAVGEARLGLVASGHTYAQLRDALDRLGLGEDALRRRGIRVLRLGLTHPIDRAGLLRFADGLDEIVVVEDKRAFIETQIKEALYDLSVRPRVFGKQGPDGRALVPVHGALEADRIIVALARLLADRVGGEHVDLRHPALRPQLPALTLTPVNRTPFFCSGCPHNRSTETPEGSLAGAGIGCHAMTTFMDRSIGFTQMGGEGVSWVGAAPFTDTEHLFQNLGDGTFFHSGSLAVRQAVAAGTNITFKLLYNAAVAMTGGQHADGSVDPASVTWLLHGEGVARTVIVTDEPGKYPRGTKLAPGVTVHHRDQLDEVQRELRDTAGVTVLLYDQACAAETRRKRKRGQAPDPERRVLINEAVCEGCGDCGQKSNCLSVEPVETEFGRKTQIDQTSCNKDYSCLRGDCPSFLTVVPGSAPAGKATRPAVRRANLPADLPEPSARPSAANLVMVGIGGTGVVTANQVLATAALLSGLDARALDQTGLSQKAGAVVSHLRITPTAEGRPGLVGAGAADGYLVFDALAATTEVNLGRCDKERTVAVVSTSEVPTGRMITDPTAAYPGRSALLGRIAARTRAAELSAMDALDLAERLFGNTAAANFLVIGAAYQKGLLPVSAEAIERAIELNGVGVKTTVQAFRAGRKSVLAPDWLAEETVEETAATPVRASRDATAALALVEAATAGSVEVGEELRRILEIRVPDLAAYQNLGYARRYLDVVTSVARAERGIVAGEQVLTETVARNLYKLMAYKDEYEVARLHLDPELDRQVQERFGAGARVKYQLHPPVLRALGMQRKISFGRTARPMFRVLRALRGLRGTAADPFGYAKLRRVERELVTEYVQVALRLAAELTAGNHALAVRIAGLPDVVRGYEEIKLASVETYRARMQESLRDLAVPAEAASV</sequence>
<dbReference type="InterPro" id="IPR019752">
    <property type="entry name" value="Pyrv/ketoisovalerate_OxRed_cat"/>
</dbReference>
<protein>
    <submittedName>
        <fullName evidence="5">Indolepyruvate ferredoxin oxidoreductase family protein</fullName>
    </submittedName>
</protein>
<dbReference type="SUPFAM" id="SSF52922">
    <property type="entry name" value="TK C-terminal domain-like"/>
    <property type="match status" value="1"/>
</dbReference>
<dbReference type="InterPro" id="IPR029061">
    <property type="entry name" value="THDP-binding"/>
</dbReference>
<dbReference type="SUPFAM" id="SSF53323">
    <property type="entry name" value="Pyruvate-ferredoxin oxidoreductase, PFOR, domain III"/>
    <property type="match status" value="1"/>
</dbReference>
<dbReference type="PANTHER" id="PTHR48084">
    <property type="entry name" value="2-OXOGLUTARATE OXIDOREDUCTASE SUBUNIT KORB-RELATED"/>
    <property type="match status" value="1"/>
</dbReference>
<dbReference type="NCBIfam" id="NF009589">
    <property type="entry name" value="PRK13030.1"/>
    <property type="match status" value="1"/>
</dbReference>
<dbReference type="Pfam" id="PF01558">
    <property type="entry name" value="POR"/>
    <property type="match status" value="1"/>
</dbReference>
<dbReference type="Pfam" id="PF20169">
    <property type="entry name" value="DUF6537"/>
    <property type="match status" value="1"/>
</dbReference>
<comment type="caution">
    <text evidence="5">The sequence shown here is derived from an EMBL/GenBank/DDBJ whole genome shotgun (WGS) entry which is preliminary data.</text>
</comment>
<evidence type="ECO:0000259" key="4">
    <source>
        <dbReference type="Pfam" id="PF20169"/>
    </source>
</evidence>
<keyword evidence="5" id="KW-0670">Pyruvate</keyword>
<dbReference type="SUPFAM" id="SSF52518">
    <property type="entry name" value="Thiamin diphosphate-binding fold (THDP-binding)"/>
    <property type="match status" value="2"/>
</dbReference>
<dbReference type="InterPro" id="IPR046667">
    <property type="entry name" value="DUF6537"/>
</dbReference>
<dbReference type="InterPro" id="IPR051457">
    <property type="entry name" value="2-oxoacid:Fd_oxidoreductase"/>
</dbReference>
<accession>A0A5B2X4H6</accession>
<dbReference type="GO" id="GO:0045333">
    <property type="term" value="P:cellular respiration"/>
    <property type="evidence" value="ECO:0007669"/>
    <property type="project" value="UniProtKB-ARBA"/>
</dbReference>
<evidence type="ECO:0000313" key="5">
    <source>
        <dbReference type="EMBL" id="KAA2258134.1"/>
    </source>
</evidence>
<evidence type="ECO:0000256" key="1">
    <source>
        <dbReference type="ARBA" id="ARBA00023002"/>
    </source>
</evidence>
<dbReference type="InterPro" id="IPR009014">
    <property type="entry name" value="Transketo_C/PFOR_II"/>
</dbReference>
<proteinExistence type="predicted"/>
<dbReference type="Pfam" id="PF02775">
    <property type="entry name" value="TPP_enzyme_C"/>
    <property type="match status" value="1"/>
</dbReference>
<name>A0A5B2X4H6_9PSEU</name>
<evidence type="ECO:0000259" key="2">
    <source>
        <dbReference type="Pfam" id="PF01558"/>
    </source>
</evidence>
<dbReference type="PANTHER" id="PTHR48084:SF3">
    <property type="entry name" value="SUBUNIT OF PYRUVATE:FLAVODOXIN OXIDOREDUCTASE"/>
    <property type="match status" value="1"/>
</dbReference>
<dbReference type="GO" id="GO:0030976">
    <property type="term" value="F:thiamine pyrophosphate binding"/>
    <property type="evidence" value="ECO:0007669"/>
    <property type="project" value="InterPro"/>
</dbReference>
<dbReference type="Gene3D" id="3.40.50.970">
    <property type="match status" value="1"/>
</dbReference>
<dbReference type="EMBL" id="VUOB01000042">
    <property type="protein sequence ID" value="KAA2258134.1"/>
    <property type="molecule type" value="Genomic_DNA"/>
</dbReference>
<feature type="domain" description="DUF6537" evidence="4">
    <location>
        <begin position="974"/>
        <end position="1171"/>
    </location>
</feature>
<dbReference type="OrthoDB" id="9803617at2"/>
<reference evidence="5 6" key="2">
    <citation type="submission" date="2019-09" db="EMBL/GenBank/DDBJ databases">
        <authorList>
            <person name="Jin C."/>
        </authorList>
    </citation>
    <scope>NUCLEOTIDE SEQUENCE [LARGE SCALE GENOMIC DNA]</scope>
    <source>
        <strain evidence="5 6">AN110305</strain>
    </source>
</reference>
<dbReference type="GO" id="GO:0016625">
    <property type="term" value="F:oxidoreductase activity, acting on the aldehyde or oxo group of donors, iron-sulfur protein as acceptor"/>
    <property type="evidence" value="ECO:0007669"/>
    <property type="project" value="UniProtKB-ARBA"/>
</dbReference>
<evidence type="ECO:0000313" key="6">
    <source>
        <dbReference type="Proteomes" id="UP000323454"/>
    </source>
</evidence>
<dbReference type="InterPro" id="IPR002869">
    <property type="entry name" value="Pyrv_flavodox_OxRed_cen"/>
</dbReference>
<organism evidence="5 6">
    <name type="scientific">Solihabitans fulvus</name>
    <dbReference type="NCBI Taxonomy" id="1892852"/>
    <lineage>
        <taxon>Bacteria</taxon>
        <taxon>Bacillati</taxon>
        <taxon>Actinomycetota</taxon>
        <taxon>Actinomycetes</taxon>
        <taxon>Pseudonocardiales</taxon>
        <taxon>Pseudonocardiaceae</taxon>
        <taxon>Solihabitans</taxon>
    </lineage>
</organism>
<dbReference type="Gene3D" id="3.40.920.10">
    <property type="entry name" value="Pyruvate-ferredoxin oxidoreductase, PFOR, domain III"/>
    <property type="match status" value="1"/>
</dbReference>
<dbReference type="InterPro" id="IPR011766">
    <property type="entry name" value="TPP_enzyme_TPP-bd"/>
</dbReference>
<gene>
    <name evidence="5" type="ORF">F0L68_24485</name>
</gene>
<dbReference type="Proteomes" id="UP000323454">
    <property type="component" value="Unassembled WGS sequence"/>
</dbReference>
<feature type="domain" description="Pyruvate/ketoisovalerate oxidoreductase catalytic" evidence="2">
    <location>
        <begin position="738"/>
        <end position="925"/>
    </location>
</feature>
<keyword evidence="1" id="KW-0560">Oxidoreductase</keyword>
<evidence type="ECO:0000259" key="3">
    <source>
        <dbReference type="Pfam" id="PF02775"/>
    </source>
</evidence>